<evidence type="ECO:0000313" key="5">
    <source>
        <dbReference type="EMBL" id="AND79790.1"/>
    </source>
</evidence>
<keyword evidence="6" id="KW-1185">Reference proteome</keyword>
<reference evidence="5 6" key="1">
    <citation type="journal article" date="2016" name="Int. J. Syst. Evol. Microbiol.">
        <title>Streptococcuspantholopis sp. nov., isolated from faeces of the Tibetan antelope (Pantholops hodgsonii).</title>
        <authorList>
            <person name="Bai X."/>
            <person name="Xiong Y."/>
            <person name="Lu S."/>
            <person name="Jin D."/>
            <person name="Lai X."/>
            <person name="Yang J."/>
            <person name="Niu L."/>
            <person name="Hu S."/>
            <person name="Meng X."/>
            <person name="Pu J."/>
            <person name="Ye C."/>
            <person name="Xu J."/>
        </authorList>
    </citation>
    <scope>NUCLEOTIDE SEQUENCE [LARGE SCALE GENOMIC DNA]</scope>
    <source>
        <strain evidence="5 6">TA 26</strain>
    </source>
</reference>
<evidence type="ECO:0000259" key="4">
    <source>
        <dbReference type="PROSITE" id="PS50949"/>
    </source>
</evidence>
<keyword evidence="2" id="KW-0238">DNA-binding</keyword>
<protein>
    <submittedName>
        <fullName evidence="5">GntR family transcriptional regulator</fullName>
    </submittedName>
</protein>
<dbReference type="InterPro" id="IPR036390">
    <property type="entry name" value="WH_DNA-bd_sf"/>
</dbReference>
<dbReference type="GO" id="GO:0003700">
    <property type="term" value="F:DNA-binding transcription factor activity"/>
    <property type="evidence" value="ECO:0007669"/>
    <property type="project" value="InterPro"/>
</dbReference>
<dbReference type="CDD" id="cd07377">
    <property type="entry name" value="WHTH_GntR"/>
    <property type="match status" value="1"/>
</dbReference>
<dbReference type="Gene3D" id="3.40.1410.10">
    <property type="entry name" value="Chorismate lyase-like"/>
    <property type="match status" value="1"/>
</dbReference>
<dbReference type="Proteomes" id="UP000077317">
    <property type="component" value="Chromosome"/>
</dbReference>
<keyword evidence="3" id="KW-0804">Transcription</keyword>
<dbReference type="Pfam" id="PF07702">
    <property type="entry name" value="UTRA"/>
    <property type="match status" value="1"/>
</dbReference>
<evidence type="ECO:0000256" key="1">
    <source>
        <dbReference type="ARBA" id="ARBA00023015"/>
    </source>
</evidence>
<dbReference type="RefSeq" id="WP_067063484.1">
    <property type="nucleotide sequence ID" value="NZ_CP014699.1"/>
</dbReference>
<feature type="domain" description="HTH gntR-type" evidence="4">
    <location>
        <begin position="8"/>
        <end position="75"/>
    </location>
</feature>
<accession>A0A172Q8K4</accession>
<dbReference type="InterPro" id="IPR050679">
    <property type="entry name" value="Bact_HTH_transcr_reg"/>
</dbReference>
<dbReference type="SMART" id="SM00866">
    <property type="entry name" value="UTRA"/>
    <property type="match status" value="1"/>
</dbReference>
<dbReference type="SUPFAM" id="SSF46785">
    <property type="entry name" value="Winged helix' DNA-binding domain"/>
    <property type="match status" value="1"/>
</dbReference>
<dbReference type="InterPro" id="IPR028978">
    <property type="entry name" value="Chorismate_lyase_/UTRA_dom_sf"/>
</dbReference>
<evidence type="ECO:0000256" key="3">
    <source>
        <dbReference type="ARBA" id="ARBA00023163"/>
    </source>
</evidence>
<dbReference type="InterPro" id="IPR000524">
    <property type="entry name" value="Tscrpt_reg_HTH_GntR"/>
</dbReference>
<dbReference type="AlphaFoldDB" id="A0A172Q8K4"/>
<dbReference type="Pfam" id="PF00392">
    <property type="entry name" value="GntR"/>
    <property type="match status" value="1"/>
</dbReference>
<dbReference type="KEGG" id="spat:A0O21_07020"/>
<dbReference type="OrthoDB" id="9815017at2"/>
<keyword evidence="1" id="KW-0805">Transcription regulation</keyword>
<dbReference type="Gene3D" id="1.10.10.10">
    <property type="entry name" value="Winged helix-like DNA-binding domain superfamily/Winged helix DNA-binding domain"/>
    <property type="match status" value="1"/>
</dbReference>
<dbReference type="GO" id="GO:0045892">
    <property type="term" value="P:negative regulation of DNA-templated transcription"/>
    <property type="evidence" value="ECO:0007669"/>
    <property type="project" value="TreeGrafter"/>
</dbReference>
<dbReference type="EMBL" id="CP014699">
    <property type="protein sequence ID" value="AND79790.1"/>
    <property type="molecule type" value="Genomic_DNA"/>
</dbReference>
<name>A0A172Q8K4_9STRE</name>
<sequence>MKSSKSEQPLYLQLVDALELEIRGTMSPNDKLLSERELSVAHGVSRITVRQALKELETRGLIYKKQGKGTYVSGIKTPPTDLAAAYSFTEHMKQLGKKPQTDILSFEKMQVTPYLSNYLNLEEGTDVFEFERLRKADGSPLMFERTYVPCSDFATLTKKSLLKKPLYDIFSEDYGQSVRQAEEEFYASVALDYEAKLLGIKKGDPVLHMIRKTFNDKNRIIEFTFSIARADQFHYHITHYPSP</sequence>
<evidence type="ECO:0000256" key="2">
    <source>
        <dbReference type="ARBA" id="ARBA00023125"/>
    </source>
</evidence>
<dbReference type="InterPro" id="IPR011663">
    <property type="entry name" value="UTRA"/>
</dbReference>
<dbReference type="STRING" id="1811193.A0O21_07020"/>
<dbReference type="SMART" id="SM00345">
    <property type="entry name" value="HTH_GNTR"/>
    <property type="match status" value="1"/>
</dbReference>
<dbReference type="SUPFAM" id="SSF64288">
    <property type="entry name" value="Chorismate lyase-like"/>
    <property type="match status" value="1"/>
</dbReference>
<dbReference type="PANTHER" id="PTHR44846:SF1">
    <property type="entry name" value="MANNOSYL-D-GLYCERATE TRANSPORT_METABOLISM SYSTEM REPRESSOR MNGR-RELATED"/>
    <property type="match status" value="1"/>
</dbReference>
<proteinExistence type="predicted"/>
<gene>
    <name evidence="5" type="ORF">A0O21_07020</name>
</gene>
<evidence type="ECO:0000313" key="6">
    <source>
        <dbReference type="Proteomes" id="UP000077317"/>
    </source>
</evidence>
<dbReference type="PROSITE" id="PS50949">
    <property type="entry name" value="HTH_GNTR"/>
    <property type="match status" value="1"/>
</dbReference>
<dbReference type="GO" id="GO:0003677">
    <property type="term" value="F:DNA binding"/>
    <property type="evidence" value="ECO:0007669"/>
    <property type="project" value="UniProtKB-KW"/>
</dbReference>
<dbReference type="PANTHER" id="PTHR44846">
    <property type="entry name" value="MANNOSYL-D-GLYCERATE TRANSPORT/METABOLISM SYSTEM REPRESSOR MNGR-RELATED"/>
    <property type="match status" value="1"/>
</dbReference>
<reference evidence="6" key="2">
    <citation type="submission" date="2016-03" db="EMBL/GenBank/DDBJ databases">
        <title>Streptococcus antelopensis sp. nov., isolated from the feces of the Tibetan antelope (Pantholops hodgsonii) in Hoh Xil National Nature Reserve, Qinghai, China.</title>
        <authorList>
            <person name="Bai X."/>
        </authorList>
    </citation>
    <scope>NUCLEOTIDE SEQUENCE [LARGE SCALE GENOMIC DNA]</scope>
    <source>
        <strain evidence="6">TA 26</strain>
    </source>
</reference>
<dbReference type="InterPro" id="IPR036388">
    <property type="entry name" value="WH-like_DNA-bd_sf"/>
</dbReference>
<organism evidence="5 6">
    <name type="scientific">Streptococcus pantholopis</name>
    <dbReference type="NCBI Taxonomy" id="1811193"/>
    <lineage>
        <taxon>Bacteria</taxon>
        <taxon>Bacillati</taxon>
        <taxon>Bacillota</taxon>
        <taxon>Bacilli</taxon>
        <taxon>Lactobacillales</taxon>
        <taxon>Streptococcaceae</taxon>
        <taxon>Streptococcus</taxon>
    </lineage>
</organism>
<dbReference type="PRINTS" id="PR00035">
    <property type="entry name" value="HTHGNTR"/>
</dbReference>